<name>A0A934QZ69_9PSEU</name>
<protein>
    <submittedName>
        <fullName evidence="1">Uncharacterized protein</fullName>
    </submittedName>
</protein>
<comment type="caution">
    <text evidence="1">The sequence shown here is derived from an EMBL/GenBank/DDBJ whole genome shotgun (WGS) entry which is preliminary data.</text>
</comment>
<dbReference type="Proteomes" id="UP000635245">
    <property type="component" value="Unassembled WGS sequence"/>
</dbReference>
<proteinExistence type="predicted"/>
<accession>A0A934QZ69</accession>
<dbReference type="RefSeq" id="WP_200326394.1">
    <property type="nucleotide sequence ID" value="NZ_JAENJH010000025.1"/>
</dbReference>
<dbReference type="AlphaFoldDB" id="A0A934QZ69"/>
<keyword evidence="2" id="KW-1185">Reference proteome</keyword>
<sequence length="61" mass="6596">MIHVARNKVSFMVFEAGDVEPVKGVLRSMGNGDRKTADITEGQDVDYDLLAGILAKTSSKL</sequence>
<evidence type="ECO:0000313" key="1">
    <source>
        <dbReference type="EMBL" id="MBK1789465.1"/>
    </source>
</evidence>
<dbReference type="SUPFAM" id="SSF159888">
    <property type="entry name" value="YdhG-like"/>
    <property type="match status" value="1"/>
</dbReference>
<gene>
    <name evidence="1" type="ORF">JHE00_34505</name>
</gene>
<organism evidence="1 2">
    <name type="scientific">Prauserella cavernicola</name>
    <dbReference type="NCBI Taxonomy" id="2800127"/>
    <lineage>
        <taxon>Bacteria</taxon>
        <taxon>Bacillati</taxon>
        <taxon>Actinomycetota</taxon>
        <taxon>Actinomycetes</taxon>
        <taxon>Pseudonocardiales</taxon>
        <taxon>Pseudonocardiaceae</taxon>
        <taxon>Prauserella</taxon>
    </lineage>
</organism>
<reference evidence="1" key="1">
    <citation type="submission" date="2020-12" db="EMBL/GenBank/DDBJ databases">
        <title>Prauserella sp. ASG 168, a novel actinomycete isolated from cave rock.</title>
        <authorList>
            <person name="Suriyachadkun C."/>
        </authorList>
    </citation>
    <scope>NUCLEOTIDE SEQUENCE</scope>
    <source>
        <strain evidence="1">ASG 168</strain>
    </source>
</reference>
<evidence type="ECO:0000313" key="2">
    <source>
        <dbReference type="Proteomes" id="UP000635245"/>
    </source>
</evidence>
<dbReference type="EMBL" id="JAENJH010000025">
    <property type="protein sequence ID" value="MBK1789465.1"/>
    <property type="molecule type" value="Genomic_DNA"/>
</dbReference>